<dbReference type="EMBL" id="BLLK01000069">
    <property type="protein sequence ID" value="GFH60075.1"/>
    <property type="molecule type" value="Genomic_DNA"/>
</dbReference>
<feature type="compositionally biased region" description="Polar residues" evidence="1">
    <location>
        <begin position="65"/>
        <end position="84"/>
    </location>
</feature>
<sequence length="393" mass="44104">MEKSKSIKVEKEIIELLSSSDEDTAKPDPQQQKRKRVFSDDDSLLDSPRPSPEVSQPVQRDLLGQTGTFSNSLSTSYKNSQRSRSGGVRPLIPTQLQFSNATQDTTRLSALSNASSIGNSLQQMPDYNTDVPSFPSLAQLTPGSGFLSASSSTTSSRILSNYNGGATALPSFAQQTQMSGIASTKPKKKSSQKKTYGGWWVKKEIFDSTHLEGMRIDAEAEVLKREHAKFRGNLFHGMKNFVYSYKKAYTDMENELVESTRGIVFSNTCRYKRTQCDGPIEILDEMERGGLCMSVFLKSFNVDGTIVKNSVASKSKKTKTGWGIFGLKWLMEMFFGYIPRVPKFTFIEYGGFPWTNGTRREKIYSYLRCEELIAYMKAKYDAKAESLLKNEKL</sequence>
<reference evidence="2 3" key="1">
    <citation type="journal article" date="2021" name="Sci. Rep.">
        <title>The genome of the diatom Chaetoceros tenuissimus carries an ancient integrated fragment of an extant virus.</title>
        <authorList>
            <person name="Hongo Y."/>
            <person name="Kimura K."/>
            <person name="Takaki Y."/>
            <person name="Yoshida Y."/>
            <person name="Baba S."/>
            <person name="Kobayashi G."/>
            <person name="Nagasaki K."/>
            <person name="Hano T."/>
            <person name="Tomaru Y."/>
        </authorList>
    </citation>
    <scope>NUCLEOTIDE SEQUENCE [LARGE SCALE GENOMIC DNA]</scope>
    <source>
        <strain evidence="2 3">NIES-3715</strain>
    </source>
</reference>
<dbReference type="AlphaFoldDB" id="A0AAD3DB06"/>
<dbReference type="Proteomes" id="UP001054902">
    <property type="component" value="Unassembled WGS sequence"/>
</dbReference>
<accession>A0AAD3DB06</accession>
<evidence type="ECO:0000313" key="3">
    <source>
        <dbReference type="Proteomes" id="UP001054902"/>
    </source>
</evidence>
<proteinExistence type="predicted"/>
<protein>
    <submittedName>
        <fullName evidence="2">Uncharacterized protein</fullName>
    </submittedName>
</protein>
<feature type="region of interest" description="Disordered" evidence="1">
    <location>
        <begin position="15"/>
        <end position="90"/>
    </location>
</feature>
<organism evidence="2 3">
    <name type="scientific">Chaetoceros tenuissimus</name>
    <dbReference type="NCBI Taxonomy" id="426638"/>
    <lineage>
        <taxon>Eukaryota</taxon>
        <taxon>Sar</taxon>
        <taxon>Stramenopiles</taxon>
        <taxon>Ochrophyta</taxon>
        <taxon>Bacillariophyta</taxon>
        <taxon>Coscinodiscophyceae</taxon>
        <taxon>Chaetocerotophycidae</taxon>
        <taxon>Chaetocerotales</taxon>
        <taxon>Chaetocerotaceae</taxon>
        <taxon>Chaetoceros</taxon>
    </lineage>
</organism>
<comment type="caution">
    <text evidence="2">The sequence shown here is derived from an EMBL/GenBank/DDBJ whole genome shotgun (WGS) entry which is preliminary data.</text>
</comment>
<evidence type="ECO:0000313" key="2">
    <source>
        <dbReference type="EMBL" id="GFH60075.1"/>
    </source>
</evidence>
<gene>
    <name evidence="2" type="ORF">CTEN210_16551</name>
</gene>
<keyword evidence="3" id="KW-1185">Reference proteome</keyword>
<name>A0AAD3DB06_9STRA</name>
<evidence type="ECO:0000256" key="1">
    <source>
        <dbReference type="SAM" id="MobiDB-lite"/>
    </source>
</evidence>